<keyword evidence="3" id="KW-0408">Iron</keyword>
<dbReference type="GO" id="GO:0016787">
    <property type="term" value="F:hydrolase activity"/>
    <property type="evidence" value="ECO:0007669"/>
    <property type="project" value="UniProtKB-KW"/>
</dbReference>
<keyword evidence="1" id="KW-0479">Metal-binding</keyword>
<dbReference type="InterPro" id="IPR029052">
    <property type="entry name" value="Metallo-depent_PP-like"/>
</dbReference>
<sequence length="303" mass="32923">MEPLGQYPDPTHVVAHLSDPHLLADGLQYGVVDTAAHLERALTRLRRLPTPPQALVFTGDLADRGEPAAYRRLREVVEPAAADLGAEVVWVMGNHDDRGAYSRALFGVDSEEPQDRVHDVAGLRIVALDTSVPGWHHGELSDDQLAWLADVLDDPAPQGTLLALHHPPIPVPMLRLAELIELHDQPRLAEVVAGSDVRGILGGHFHFTCYSTFAGVPVSVASASCYTSELAPDGRLLSGVDAHQAFTLLHLYDDRVVHSVVPAHDAVEVSGYGLEMLEPFRALTPEERFDMVARKDSPLNKGS</sequence>
<dbReference type="PANTHER" id="PTHR42988">
    <property type="entry name" value="PHOSPHOHYDROLASE"/>
    <property type="match status" value="1"/>
</dbReference>
<evidence type="ECO:0000256" key="4">
    <source>
        <dbReference type="ARBA" id="ARBA00025742"/>
    </source>
</evidence>
<accession>A0A852R377</accession>
<dbReference type="EMBL" id="JACCBF010000001">
    <property type="protein sequence ID" value="NYD29213.1"/>
    <property type="molecule type" value="Genomic_DNA"/>
</dbReference>
<dbReference type="InterPro" id="IPR050884">
    <property type="entry name" value="CNP_phosphodiesterase-III"/>
</dbReference>
<evidence type="ECO:0000256" key="2">
    <source>
        <dbReference type="ARBA" id="ARBA00022801"/>
    </source>
</evidence>
<comment type="similarity">
    <text evidence="4">Belongs to the cyclic nucleotide phosphodiesterase class-III family.</text>
</comment>
<dbReference type="RefSeq" id="WP_179725612.1">
    <property type="nucleotide sequence ID" value="NZ_BAABEF010000001.1"/>
</dbReference>
<reference evidence="6 7" key="1">
    <citation type="submission" date="2020-07" db="EMBL/GenBank/DDBJ databases">
        <title>Sequencing the genomes of 1000 actinobacteria strains.</title>
        <authorList>
            <person name="Klenk H.-P."/>
        </authorList>
    </citation>
    <scope>NUCLEOTIDE SEQUENCE [LARGE SCALE GENOMIC DNA]</scope>
    <source>
        <strain evidence="6 7">DSM 19082</strain>
    </source>
</reference>
<keyword evidence="7" id="KW-1185">Reference proteome</keyword>
<dbReference type="SUPFAM" id="SSF56300">
    <property type="entry name" value="Metallo-dependent phosphatases"/>
    <property type="match status" value="1"/>
</dbReference>
<evidence type="ECO:0000259" key="5">
    <source>
        <dbReference type="Pfam" id="PF00149"/>
    </source>
</evidence>
<evidence type="ECO:0000313" key="6">
    <source>
        <dbReference type="EMBL" id="NYD29213.1"/>
    </source>
</evidence>
<feature type="domain" description="Calcineurin-like phosphoesterase" evidence="5">
    <location>
        <begin position="14"/>
        <end position="206"/>
    </location>
</feature>
<dbReference type="GO" id="GO:0046872">
    <property type="term" value="F:metal ion binding"/>
    <property type="evidence" value="ECO:0007669"/>
    <property type="project" value="UniProtKB-KW"/>
</dbReference>
<gene>
    <name evidence="6" type="ORF">BJ958_000759</name>
</gene>
<dbReference type="Pfam" id="PF00149">
    <property type="entry name" value="Metallophos"/>
    <property type="match status" value="1"/>
</dbReference>
<dbReference type="AlphaFoldDB" id="A0A852R377"/>
<keyword evidence="2" id="KW-0378">Hydrolase</keyword>
<dbReference type="InterPro" id="IPR004843">
    <property type="entry name" value="Calcineurin-like_PHP"/>
</dbReference>
<evidence type="ECO:0000313" key="7">
    <source>
        <dbReference type="Proteomes" id="UP000582231"/>
    </source>
</evidence>
<name>A0A852R377_9ACTN</name>
<comment type="caution">
    <text evidence="6">The sequence shown here is derived from an EMBL/GenBank/DDBJ whole genome shotgun (WGS) entry which is preliminary data.</text>
</comment>
<evidence type="ECO:0000256" key="3">
    <source>
        <dbReference type="ARBA" id="ARBA00023004"/>
    </source>
</evidence>
<proteinExistence type="inferred from homology"/>
<organism evidence="6 7">
    <name type="scientific">Nocardioides kongjuensis</name>
    <dbReference type="NCBI Taxonomy" id="349522"/>
    <lineage>
        <taxon>Bacteria</taxon>
        <taxon>Bacillati</taxon>
        <taxon>Actinomycetota</taxon>
        <taxon>Actinomycetes</taxon>
        <taxon>Propionibacteriales</taxon>
        <taxon>Nocardioidaceae</taxon>
        <taxon>Nocardioides</taxon>
    </lineage>
</organism>
<dbReference type="Proteomes" id="UP000582231">
    <property type="component" value="Unassembled WGS sequence"/>
</dbReference>
<dbReference type="PANTHER" id="PTHR42988:SF2">
    <property type="entry name" value="CYCLIC NUCLEOTIDE PHOSPHODIESTERASE CBUA0032-RELATED"/>
    <property type="match status" value="1"/>
</dbReference>
<dbReference type="Gene3D" id="3.60.21.10">
    <property type="match status" value="1"/>
</dbReference>
<protein>
    <submittedName>
        <fullName evidence="6">3',5'-cyclic AMP phosphodiesterase CpdA</fullName>
    </submittedName>
</protein>
<evidence type="ECO:0000256" key="1">
    <source>
        <dbReference type="ARBA" id="ARBA00022723"/>
    </source>
</evidence>